<dbReference type="EMBL" id="QXTE01000017">
    <property type="protein sequence ID" value="TFK13131.1"/>
    <property type="molecule type" value="Genomic_DNA"/>
</dbReference>
<sequence length="101" mass="10889">MQGFGHSTLLLTSPHRSGPALAVRKVEAFDVDRLKAASSFFGGRGSCPFCATLSAMWDPFQHAAAVDVREERLGHGFRNDVVVAAAFCCHRLKGTEGQEVV</sequence>
<evidence type="ECO:0000313" key="1">
    <source>
        <dbReference type="EMBL" id="TFK13131.1"/>
    </source>
</evidence>
<gene>
    <name evidence="1" type="ORF">DR999_PMT03556</name>
</gene>
<reference evidence="1 2" key="2">
    <citation type="submission" date="2019-04" db="EMBL/GenBank/DDBJ databases">
        <title>The genome sequence of big-headed turtle.</title>
        <authorList>
            <person name="Gong S."/>
        </authorList>
    </citation>
    <scope>NUCLEOTIDE SEQUENCE [LARGE SCALE GENOMIC DNA]</scope>
    <source>
        <strain evidence="1">DO16091913</strain>
        <tissue evidence="1">Muscle</tissue>
    </source>
</reference>
<proteinExistence type="predicted"/>
<accession>A0A4D9ENY4</accession>
<organism evidence="1 2">
    <name type="scientific">Platysternon megacephalum</name>
    <name type="common">big-headed turtle</name>
    <dbReference type="NCBI Taxonomy" id="55544"/>
    <lineage>
        <taxon>Eukaryota</taxon>
        <taxon>Metazoa</taxon>
        <taxon>Chordata</taxon>
        <taxon>Craniata</taxon>
        <taxon>Vertebrata</taxon>
        <taxon>Euteleostomi</taxon>
        <taxon>Archelosauria</taxon>
        <taxon>Testudinata</taxon>
        <taxon>Testudines</taxon>
        <taxon>Cryptodira</taxon>
        <taxon>Durocryptodira</taxon>
        <taxon>Testudinoidea</taxon>
        <taxon>Platysternidae</taxon>
        <taxon>Platysternon</taxon>
    </lineage>
</organism>
<evidence type="ECO:0000313" key="2">
    <source>
        <dbReference type="Proteomes" id="UP000297703"/>
    </source>
</evidence>
<comment type="caution">
    <text evidence="1">The sequence shown here is derived from an EMBL/GenBank/DDBJ whole genome shotgun (WGS) entry which is preliminary data.</text>
</comment>
<dbReference type="AlphaFoldDB" id="A0A4D9ENY4"/>
<keyword evidence="2" id="KW-1185">Reference proteome</keyword>
<dbReference type="Proteomes" id="UP000297703">
    <property type="component" value="Unassembled WGS sequence"/>
</dbReference>
<reference evidence="1 2" key="1">
    <citation type="submission" date="2019-04" db="EMBL/GenBank/DDBJ databases">
        <title>Draft genome of the big-headed turtle Platysternon megacephalum.</title>
        <authorList>
            <person name="Gong S."/>
        </authorList>
    </citation>
    <scope>NUCLEOTIDE SEQUENCE [LARGE SCALE GENOMIC DNA]</scope>
    <source>
        <strain evidence="1">DO16091913</strain>
        <tissue evidence="1">Muscle</tissue>
    </source>
</reference>
<protein>
    <submittedName>
        <fullName evidence="1">RGM domain family member B</fullName>
    </submittedName>
</protein>
<name>A0A4D9ENY4_9SAUR</name>